<feature type="compositionally biased region" description="Acidic residues" evidence="6">
    <location>
        <begin position="128"/>
        <end position="137"/>
    </location>
</feature>
<dbReference type="PANTHER" id="PTHR31920:SF108">
    <property type="entry name" value="B3 DOMAIN-CONTAINING TRANSCRIPTION FACTOR VRN1-LIKE"/>
    <property type="match status" value="1"/>
</dbReference>
<dbReference type="PANTHER" id="PTHR31920">
    <property type="entry name" value="B3 DOMAIN-CONTAINING"/>
    <property type="match status" value="1"/>
</dbReference>
<evidence type="ECO:0000256" key="6">
    <source>
        <dbReference type="SAM" id="MobiDB-lite"/>
    </source>
</evidence>
<feature type="domain" description="TF-B3" evidence="7">
    <location>
        <begin position="135"/>
        <end position="234"/>
    </location>
</feature>
<keyword evidence="5" id="KW-0539">Nucleus</keyword>
<feature type="domain" description="TF-B3" evidence="7">
    <location>
        <begin position="40"/>
        <end position="116"/>
    </location>
</feature>
<dbReference type="HOGENOM" id="CLU_015069_1_2_1"/>
<protein>
    <recommendedName>
        <fullName evidence="7">TF-B3 domain-containing protein</fullName>
    </recommendedName>
</protein>
<dbReference type="CDD" id="cd10017">
    <property type="entry name" value="B3_DNA"/>
    <property type="match status" value="2"/>
</dbReference>
<comment type="subcellular location">
    <subcellularLocation>
        <location evidence="1">Nucleus</location>
    </subcellularLocation>
</comment>
<sequence length="391" mass="44596">MGSPFKGGNGSFMFNADKPHFFKIFFKKLLLMGSFLYQGIPKKFVRLYGKGLSNKALLEVPNGTVSEVEFFKSDGKIWLQNGWKEFAEHYSLALGSLLVFEYKKSCHFHVLILDKTTMEIDYSFSMTDGDEEPDLEGEFQQPRTEETDDDPIPKSFAQKYFKNDHGDAVLCVLDGRTWPVKYFVYPGNGKAKTQIRSGWNKFTWDNYLEVSDVCVFELTKCIEMSFKVIVVRANKDDSHRLAVANQAKPKRSVLIDIDPEFPRDGEDGTSSSHHKYGTKEKGRKSEEDDSLPPEKKIKNSLPHKMANNSRKDAGSGLKTKRLAPLSAIEKEKALRRAYAFKSENPFFFIAIQPAYVCSGANMSIPFKFADRYFKEKNGEVILQVSKDPKLW</sequence>
<dbReference type="InterPro" id="IPR003340">
    <property type="entry name" value="B3_DNA-bd"/>
</dbReference>
<keyword evidence="2" id="KW-0805">Transcription regulation</keyword>
<feature type="region of interest" description="Disordered" evidence="6">
    <location>
        <begin position="126"/>
        <end position="149"/>
    </location>
</feature>
<reference evidence="8 9" key="1">
    <citation type="journal article" date="2006" name="Science">
        <title>The genome of black cottonwood, Populus trichocarpa (Torr. &amp; Gray).</title>
        <authorList>
            <person name="Tuskan G.A."/>
            <person name="Difazio S."/>
            <person name="Jansson S."/>
            <person name="Bohlmann J."/>
            <person name="Grigoriev I."/>
            <person name="Hellsten U."/>
            <person name="Putnam N."/>
            <person name="Ralph S."/>
            <person name="Rombauts S."/>
            <person name="Salamov A."/>
            <person name="Schein J."/>
            <person name="Sterck L."/>
            <person name="Aerts A."/>
            <person name="Bhalerao R.R."/>
            <person name="Bhalerao R.P."/>
            <person name="Blaudez D."/>
            <person name="Boerjan W."/>
            <person name="Brun A."/>
            <person name="Brunner A."/>
            <person name="Busov V."/>
            <person name="Campbell M."/>
            <person name="Carlson J."/>
            <person name="Chalot M."/>
            <person name="Chapman J."/>
            <person name="Chen G.L."/>
            <person name="Cooper D."/>
            <person name="Coutinho P.M."/>
            <person name="Couturier J."/>
            <person name="Covert S."/>
            <person name="Cronk Q."/>
            <person name="Cunningham R."/>
            <person name="Davis J."/>
            <person name="Degroeve S."/>
            <person name="Dejardin A."/>
            <person name="Depamphilis C."/>
            <person name="Detter J."/>
            <person name="Dirks B."/>
            <person name="Dubchak I."/>
            <person name="Duplessis S."/>
            <person name="Ehlting J."/>
            <person name="Ellis B."/>
            <person name="Gendler K."/>
            <person name="Goodstein D."/>
            <person name="Gribskov M."/>
            <person name="Grimwood J."/>
            <person name="Groover A."/>
            <person name="Gunter L."/>
            <person name="Hamberger B."/>
            <person name="Heinze B."/>
            <person name="Helariutta Y."/>
            <person name="Henrissat B."/>
            <person name="Holligan D."/>
            <person name="Holt R."/>
            <person name="Huang W."/>
            <person name="Islam-Faridi N."/>
            <person name="Jones S."/>
            <person name="Jones-Rhoades M."/>
            <person name="Jorgensen R."/>
            <person name="Joshi C."/>
            <person name="Kangasjarvi J."/>
            <person name="Karlsson J."/>
            <person name="Kelleher C."/>
            <person name="Kirkpatrick R."/>
            <person name="Kirst M."/>
            <person name="Kohler A."/>
            <person name="Kalluri U."/>
            <person name="Larimer F."/>
            <person name="Leebens-Mack J."/>
            <person name="Leple J.C."/>
            <person name="Locascio P."/>
            <person name="Lou Y."/>
            <person name="Lucas S."/>
            <person name="Martin F."/>
            <person name="Montanini B."/>
            <person name="Napoli C."/>
            <person name="Nelson D.R."/>
            <person name="Nelson C."/>
            <person name="Nieminen K."/>
            <person name="Nilsson O."/>
            <person name="Pereda V."/>
            <person name="Peter G."/>
            <person name="Philippe R."/>
            <person name="Pilate G."/>
            <person name="Poliakov A."/>
            <person name="Razumovskaya J."/>
            <person name="Richardson P."/>
            <person name="Rinaldi C."/>
            <person name="Ritland K."/>
            <person name="Rouze P."/>
            <person name="Ryaboy D."/>
            <person name="Schmutz J."/>
            <person name="Schrader J."/>
            <person name="Segerman B."/>
            <person name="Shin H."/>
            <person name="Siddiqui A."/>
            <person name="Sterky F."/>
            <person name="Terry A."/>
            <person name="Tsai C.J."/>
            <person name="Uberbacher E."/>
            <person name="Unneberg P."/>
            <person name="Vahala J."/>
            <person name="Wall K."/>
            <person name="Wessler S."/>
            <person name="Yang G."/>
            <person name="Yin T."/>
            <person name="Douglas C."/>
            <person name="Marra M."/>
            <person name="Sandberg G."/>
            <person name="Van de Peer Y."/>
            <person name="Rokhsar D."/>
        </authorList>
    </citation>
    <scope>NUCLEOTIDE SEQUENCE [LARGE SCALE GENOMIC DNA]</scope>
    <source>
        <strain evidence="9">cv. Nisqually</strain>
    </source>
</reference>
<dbReference type="EMBL" id="CM009303">
    <property type="protein sequence ID" value="PNT03214.1"/>
    <property type="molecule type" value="Genomic_DNA"/>
</dbReference>
<evidence type="ECO:0000256" key="3">
    <source>
        <dbReference type="ARBA" id="ARBA00023125"/>
    </source>
</evidence>
<proteinExistence type="predicted"/>
<organism evidence="8 9">
    <name type="scientific">Populus trichocarpa</name>
    <name type="common">Western balsam poplar</name>
    <name type="synonym">Populus balsamifera subsp. trichocarpa</name>
    <dbReference type="NCBI Taxonomy" id="3694"/>
    <lineage>
        <taxon>Eukaryota</taxon>
        <taxon>Viridiplantae</taxon>
        <taxon>Streptophyta</taxon>
        <taxon>Embryophyta</taxon>
        <taxon>Tracheophyta</taxon>
        <taxon>Spermatophyta</taxon>
        <taxon>Magnoliopsida</taxon>
        <taxon>eudicotyledons</taxon>
        <taxon>Gunneridae</taxon>
        <taxon>Pentapetalae</taxon>
        <taxon>rosids</taxon>
        <taxon>fabids</taxon>
        <taxon>Malpighiales</taxon>
        <taxon>Salicaceae</taxon>
        <taxon>Saliceae</taxon>
        <taxon>Populus</taxon>
    </lineage>
</organism>
<feature type="region of interest" description="Disordered" evidence="6">
    <location>
        <begin position="255"/>
        <end position="318"/>
    </location>
</feature>
<evidence type="ECO:0000256" key="1">
    <source>
        <dbReference type="ARBA" id="ARBA00004123"/>
    </source>
</evidence>
<accession>B9MV04</accession>
<keyword evidence="9" id="KW-1185">Reference proteome</keyword>
<dbReference type="InParanoid" id="B9MV04"/>
<evidence type="ECO:0000256" key="5">
    <source>
        <dbReference type="ARBA" id="ARBA00023242"/>
    </source>
</evidence>
<evidence type="ECO:0000256" key="2">
    <source>
        <dbReference type="ARBA" id="ARBA00023015"/>
    </source>
</evidence>
<dbReference type="Pfam" id="PF02362">
    <property type="entry name" value="B3"/>
    <property type="match status" value="2"/>
</dbReference>
<dbReference type="GO" id="GO:0005634">
    <property type="term" value="C:nucleus"/>
    <property type="evidence" value="ECO:0007669"/>
    <property type="project" value="UniProtKB-SubCell"/>
</dbReference>
<dbReference type="STRING" id="3694.B9MV04"/>
<evidence type="ECO:0000313" key="9">
    <source>
        <dbReference type="Proteomes" id="UP000006729"/>
    </source>
</evidence>
<dbReference type="AlphaFoldDB" id="B9MV04"/>
<dbReference type="PROSITE" id="PS50863">
    <property type="entry name" value="B3"/>
    <property type="match status" value="2"/>
</dbReference>
<dbReference type="SMR" id="B9MV04"/>
<evidence type="ECO:0000259" key="7">
    <source>
        <dbReference type="PROSITE" id="PS50863"/>
    </source>
</evidence>
<dbReference type="Gene3D" id="2.40.330.10">
    <property type="entry name" value="DNA-binding pseudobarrel domain"/>
    <property type="match status" value="3"/>
</dbReference>
<keyword evidence="3" id="KW-0238">DNA-binding</keyword>
<feature type="compositionally biased region" description="Basic and acidic residues" evidence="6">
    <location>
        <begin position="277"/>
        <end position="297"/>
    </location>
</feature>
<dbReference type="GO" id="GO:0003677">
    <property type="term" value="F:DNA binding"/>
    <property type="evidence" value="ECO:0007669"/>
    <property type="project" value="UniProtKB-KW"/>
</dbReference>
<dbReference type="SUPFAM" id="SSF101936">
    <property type="entry name" value="DNA-binding pseudobarrel domain"/>
    <property type="match status" value="3"/>
</dbReference>
<evidence type="ECO:0000256" key="4">
    <source>
        <dbReference type="ARBA" id="ARBA00023163"/>
    </source>
</evidence>
<name>B9MV04_POPTR</name>
<keyword evidence="4" id="KW-0804">Transcription</keyword>
<evidence type="ECO:0000313" key="8">
    <source>
        <dbReference type="EMBL" id="PNT03214.1"/>
    </source>
</evidence>
<gene>
    <name evidence="8" type="ORF">POPTR_014G057100</name>
</gene>
<dbReference type="Proteomes" id="UP000006729">
    <property type="component" value="Chromosome 14"/>
</dbReference>
<dbReference type="InterPro" id="IPR015300">
    <property type="entry name" value="DNA-bd_pseudobarrel_sf"/>
</dbReference>
<dbReference type="InterPro" id="IPR050655">
    <property type="entry name" value="Plant_B3_domain"/>
</dbReference>
<dbReference type="SMART" id="SM01019">
    <property type="entry name" value="B3"/>
    <property type="match status" value="2"/>
</dbReference>